<organism evidence="2 3">
    <name type="scientific">Flavobacterium rakeshii</name>
    <dbReference type="NCBI Taxonomy" id="1038845"/>
    <lineage>
        <taxon>Bacteria</taxon>
        <taxon>Pseudomonadati</taxon>
        <taxon>Bacteroidota</taxon>
        <taxon>Flavobacteriia</taxon>
        <taxon>Flavobacteriales</taxon>
        <taxon>Flavobacteriaceae</taxon>
        <taxon>Flavobacterium</taxon>
    </lineage>
</organism>
<name>A0A6N8HG38_9FLAO</name>
<dbReference type="RefSeq" id="WP_157484017.1">
    <property type="nucleotide sequence ID" value="NZ_WOWP01000053.1"/>
</dbReference>
<evidence type="ECO:0000256" key="1">
    <source>
        <dbReference type="ARBA" id="ARBA00023002"/>
    </source>
</evidence>
<dbReference type="Proteomes" id="UP000433945">
    <property type="component" value="Unassembled WGS sequence"/>
</dbReference>
<dbReference type="PANTHER" id="PTHR43157:SF31">
    <property type="entry name" value="PHOSPHATIDYLINOSITOL-GLYCAN BIOSYNTHESIS CLASS F PROTEIN"/>
    <property type="match status" value="1"/>
</dbReference>
<dbReference type="GO" id="GO:0016491">
    <property type="term" value="F:oxidoreductase activity"/>
    <property type="evidence" value="ECO:0007669"/>
    <property type="project" value="UniProtKB-KW"/>
</dbReference>
<dbReference type="PANTHER" id="PTHR43157">
    <property type="entry name" value="PHOSPHATIDYLINOSITOL-GLYCAN BIOSYNTHESIS CLASS F PROTEIN-RELATED"/>
    <property type="match status" value="1"/>
</dbReference>
<dbReference type="InterPro" id="IPR036291">
    <property type="entry name" value="NAD(P)-bd_dom_sf"/>
</dbReference>
<sequence>MWTIKEIPDLTGKIALVTGANTGIGFETAKALYKAGASVTLAVRNEVKGLAAKEQIEKEGGKGILNVAVLDLASLRQVEKFATQFQKEQAQLDILVNNAGVMIPPPSLTEEGFELQFGVNFLGHFALTGHLFPLLKKSTNARVVTLSSGAAIRAAGIDFDNLRLEKPYDAWREYATSKLADLLFTFELHRKLKENNNTILSVAAHPGVTKTDLQRNISEAELQQLLAEFKEVMEPWQGALPTLFAATDTAVISGTFYGPDGKHEYTGYPAPSKHHTAAMADQQLAADLWSYAEKATGIYYSF</sequence>
<dbReference type="EMBL" id="WOWP01000053">
    <property type="protein sequence ID" value="MUV04699.1"/>
    <property type="molecule type" value="Genomic_DNA"/>
</dbReference>
<proteinExistence type="predicted"/>
<reference evidence="2 3" key="1">
    <citation type="submission" date="2019-12" db="EMBL/GenBank/DDBJ databases">
        <authorList>
            <person name="Sun J.-Q."/>
        </authorList>
    </citation>
    <scope>NUCLEOTIDE SEQUENCE [LARGE SCALE GENOMIC DNA]</scope>
    <source>
        <strain evidence="2 3">JCM 17928</strain>
    </source>
</reference>
<dbReference type="CDD" id="cd05327">
    <property type="entry name" value="retinol-DH_like_SDR_c_like"/>
    <property type="match status" value="1"/>
</dbReference>
<protein>
    <submittedName>
        <fullName evidence="2">SDR family NAD(P)-dependent oxidoreductase</fullName>
    </submittedName>
</protein>
<evidence type="ECO:0000313" key="3">
    <source>
        <dbReference type="Proteomes" id="UP000433945"/>
    </source>
</evidence>
<dbReference type="InterPro" id="IPR002347">
    <property type="entry name" value="SDR_fam"/>
</dbReference>
<dbReference type="SUPFAM" id="SSF51735">
    <property type="entry name" value="NAD(P)-binding Rossmann-fold domains"/>
    <property type="match status" value="1"/>
</dbReference>
<dbReference type="Gene3D" id="3.40.50.720">
    <property type="entry name" value="NAD(P)-binding Rossmann-like Domain"/>
    <property type="match status" value="1"/>
</dbReference>
<keyword evidence="1" id="KW-0560">Oxidoreductase</keyword>
<accession>A0A6N8HG38</accession>
<dbReference type="AlphaFoldDB" id="A0A6N8HG38"/>
<dbReference type="PROSITE" id="PS00061">
    <property type="entry name" value="ADH_SHORT"/>
    <property type="match status" value="1"/>
</dbReference>
<dbReference type="InterPro" id="IPR020904">
    <property type="entry name" value="Sc_DH/Rdtase_CS"/>
</dbReference>
<dbReference type="NCBIfam" id="NF004846">
    <property type="entry name" value="PRK06197.1"/>
    <property type="match status" value="1"/>
</dbReference>
<gene>
    <name evidence="2" type="ORF">GN157_13360</name>
</gene>
<evidence type="ECO:0000313" key="2">
    <source>
        <dbReference type="EMBL" id="MUV04699.1"/>
    </source>
</evidence>
<comment type="caution">
    <text evidence="2">The sequence shown here is derived from an EMBL/GenBank/DDBJ whole genome shotgun (WGS) entry which is preliminary data.</text>
</comment>
<dbReference type="OrthoDB" id="597510at2"/>
<dbReference type="Pfam" id="PF00106">
    <property type="entry name" value="adh_short"/>
    <property type="match status" value="1"/>
</dbReference>
<dbReference type="PRINTS" id="PR00081">
    <property type="entry name" value="GDHRDH"/>
</dbReference>
<keyword evidence="3" id="KW-1185">Reference proteome</keyword>